<evidence type="ECO:0008006" key="4">
    <source>
        <dbReference type="Google" id="ProtNLM"/>
    </source>
</evidence>
<gene>
    <name evidence="2" type="ORF">PCOR1329_LOCUS51735</name>
</gene>
<organism evidence="2 3">
    <name type="scientific">Prorocentrum cordatum</name>
    <dbReference type="NCBI Taxonomy" id="2364126"/>
    <lineage>
        <taxon>Eukaryota</taxon>
        <taxon>Sar</taxon>
        <taxon>Alveolata</taxon>
        <taxon>Dinophyceae</taxon>
        <taxon>Prorocentrales</taxon>
        <taxon>Prorocentraceae</taxon>
        <taxon>Prorocentrum</taxon>
    </lineage>
</organism>
<protein>
    <recommendedName>
        <fullName evidence="4">Integrase catalytic domain-containing protein</fullName>
    </recommendedName>
</protein>
<evidence type="ECO:0000313" key="3">
    <source>
        <dbReference type="Proteomes" id="UP001189429"/>
    </source>
</evidence>
<feature type="non-terminal residue" evidence="2">
    <location>
        <position position="642"/>
    </location>
</feature>
<proteinExistence type="predicted"/>
<evidence type="ECO:0000256" key="1">
    <source>
        <dbReference type="SAM" id="MobiDB-lite"/>
    </source>
</evidence>
<dbReference type="EMBL" id="CAUYUJ010016282">
    <property type="protein sequence ID" value="CAK0863635.1"/>
    <property type="molecule type" value="Genomic_DNA"/>
</dbReference>
<feature type="region of interest" description="Disordered" evidence="1">
    <location>
        <begin position="114"/>
        <end position="159"/>
    </location>
</feature>
<comment type="caution">
    <text evidence="2">The sequence shown here is derived from an EMBL/GenBank/DDBJ whole genome shotgun (WGS) entry which is preliminary data.</text>
</comment>
<feature type="compositionally biased region" description="Basic and acidic residues" evidence="1">
    <location>
        <begin position="136"/>
        <end position="155"/>
    </location>
</feature>
<sequence>MLRFILNLQDKWANNREAGIDLFQSFTAWEAIVAEYVGQSGEAVSDNVRASVLLERAPDPYREVLRQAPEKVKLTFGAGRSHTRGYYNQGRTFTHVPDVGGVALMQVDAVRAQLPSGKASGKGKTHKAGKSGGKPGRYEKGKDSKTKCRGRDGGKCAKNQTEYFDGERGYCGKWGHKRADCRKKKADDSKKEPGHTRAVQGDATSSSGQQPADGTVKAASGYYDGKPDGRAFAVTAQTGGKTTKAGGPILIDSGSDDHLCRHRFVPEAPISAALDAPRHCDVQQRPLPTAGLKGVEMAMKEGITATADFLVADVNDDLLSMGKLLRQGFRFNLSLEDGLYMAKGHRSVQLTLERNSLRLRLSRRAPQMRLATAAERQNGRMRRQLLCSTAGLGELCMPIYGAKAELWDRLIVAEAAVRRSEAERAHKQAIKEQLGAQRDPVEARELPAPLAPSAEGERQPRLAHLPTAPWCEERIRGKAPEAPRLQVTLEDSERKAPLISFDFGFCKTADEDGDQTKVEDTYAAMPAAFSSDAGVVKVIPCPSKSAPPCAIAGIKQFAQRLETGKCRLRTDSEPATKAILDGLDLEKRYGTRITAAMPIWAWMMRHAGWLRERHSRRAGGQTSHEIATGTPYKGDICNFGET</sequence>
<name>A0ABN9UU73_9DINO</name>
<feature type="region of interest" description="Disordered" evidence="1">
    <location>
        <begin position="183"/>
        <end position="221"/>
    </location>
</feature>
<feature type="compositionally biased region" description="Polar residues" evidence="1">
    <location>
        <begin position="202"/>
        <end position="212"/>
    </location>
</feature>
<dbReference type="Proteomes" id="UP001189429">
    <property type="component" value="Unassembled WGS sequence"/>
</dbReference>
<accession>A0ABN9UU73</accession>
<reference evidence="2" key="1">
    <citation type="submission" date="2023-10" db="EMBL/GenBank/DDBJ databases">
        <authorList>
            <person name="Chen Y."/>
            <person name="Shah S."/>
            <person name="Dougan E. K."/>
            <person name="Thang M."/>
            <person name="Chan C."/>
        </authorList>
    </citation>
    <scope>NUCLEOTIDE SEQUENCE [LARGE SCALE GENOMIC DNA]</scope>
</reference>
<keyword evidence="3" id="KW-1185">Reference proteome</keyword>
<evidence type="ECO:0000313" key="2">
    <source>
        <dbReference type="EMBL" id="CAK0863635.1"/>
    </source>
</evidence>
<feature type="compositionally biased region" description="Basic and acidic residues" evidence="1">
    <location>
        <begin position="185"/>
        <end position="195"/>
    </location>
</feature>